<name>A0A2S9H324_9BURK</name>
<dbReference type="OrthoDB" id="3870305at2"/>
<organism evidence="2 3">
    <name type="scientific">Solimicrobium silvestre</name>
    <dbReference type="NCBI Taxonomy" id="2099400"/>
    <lineage>
        <taxon>Bacteria</taxon>
        <taxon>Pseudomonadati</taxon>
        <taxon>Pseudomonadota</taxon>
        <taxon>Betaproteobacteria</taxon>
        <taxon>Burkholderiales</taxon>
        <taxon>Oxalobacteraceae</taxon>
        <taxon>Solimicrobium</taxon>
    </lineage>
</organism>
<dbReference type="AlphaFoldDB" id="A0A2S9H324"/>
<evidence type="ECO:0000313" key="2">
    <source>
        <dbReference type="EMBL" id="PRC94384.1"/>
    </source>
</evidence>
<protein>
    <recommendedName>
        <fullName evidence="4">Transmembrane protein</fullName>
    </recommendedName>
</protein>
<dbReference type="RefSeq" id="WP_105530704.1">
    <property type="nucleotide sequence ID" value="NZ_PUGF01000003.1"/>
</dbReference>
<feature type="transmembrane region" description="Helical" evidence="1">
    <location>
        <begin position="55"/>
        <end position="74"/>
    </location>
</feature>
<keyword evidence="1" id="KW-0812">Transmembrane</keyword>
<feature type="transmembrane region" description="Helical" evidence="1">
    <location>
        <begin position="152"/>
        <end position="169"/>
    </location>
</feature>
<evidence type="ECO:0000313" key="3">
    <source>
        <dbReference type="Proteomes" id="UP000237839"/>
    </source>
</evidence>
<comment type="caution">
    <text evidence="2">The sequence shown here is derived from an EMBL/GenBank/DDBJ whole genome shotgun (WGS) entry which is preliminary data.</text>
</comment>
<feature type="transmembrane region" description="Helical" evidence="1">
    <location>
        <begin position="129"/>
        <end position="146"/>
    </location>
</feature>
<keyword evidence="3" id="KW-1185">Reference proteome</keyword>
<dbReference type="Proteomes" id="UP000237839">
    <property type="component" value="Unassembled WGS sequence"/>
</dbReference>
<reference evidence="2 3" key="1">
    <citation type="submission" date="2018-02" db="EMBL/GenBank/DDBJ databases">
        <title>Solimicrobium silvestre gen. nov., sp. nov., isolated from alpine forest soil.</title>
        <authorList>
            <person name="Margesin R."/>
            <person name="Albuquerque L."/>
            <person name="Zhang D.-C."/>
            <person name="Froufe H.J.C."/>
            <person name="Severino R."/>
            <person name="Roxo I."/>
            <person name="Egas C."/>
            <person name="Da Costa M.S."/>
        </authorList>
    </citation>
    <scope>NUCLEOTIDE SEQUENCE [LARGE SCALE GENOMIC DNA]</scope>
    <source>
        <strain evidence="2 3">S20-91</strain>
    </source>
</reference>
<feature type="transmembrane region" description="Helical" evidence="1">
    <location>
        <begin position="80"/>
        <end position="101"/>
    </location>
</feature>
<feature type="transmembrane region" description="Helical" evidence="1">
    <location>
        <begin position="7"/>
        <end position="24"/>
    </location>
</feature>
<accession>A0A2S9H324</accession>
<feature type="transmembrane region" description="Helical" evidence="1">
    <location>
        <begin position="30"/>
        <end position="48"/>
    </location>
</feature>
<evidence type="ECO:0008006" key="4">
    <source>
        <dbReference type="Google" id="ProtNLM"/>
    </source>
</evidence>
<keyword evidence="1" id="KW-1133">Transmembrane helix</keyword>
<dbReference type="EMBL" id="PUGF01000003">
    <property type="protein sequence ID" value="PRC94384.1"/>
    <property type="molecule type" value="Genomic_DNA"/>
</dbReference>
<keyword evidence="1" id="KW-0472">Membrane</keyword>
<gene>
    <name evidence="2" type="ORF">S2091_1005</name>
</gene>
<evidence type="ECO:0000256" key="1">
    <source>
        <dbReference type="SAM" id="Phobius"/>
    </source>
</evidence>
<sequence>MELTRKIAIGILPWAAFNLLLHFTPPRYLVLVWLLLIASQLILGWRALREGNPVAIVALALFLGLFANGYTGILPWANDYASTLCYAALAVTALATVLLRAPFTASQGRRYVPQEFWQHPNFIRINQHLSLAWAVTFALNGVLMTLSHSWPLSSQLACYVSLAAAIVFSDRYPASARQRAAQLAEQAMRNRVQFPVAG</sequence>
<proteinExistence type="predicted"/>